<protein>
    <submittedName>
        <fullName evidence="2">Uncharacterized protein</fullName>
    </submittedName>
</protein>
<name>A0ABN9VZ89_9DINO</name>
<evidence type="ECO:0000313" key="3">
    <source>
        <dbReference type="Proteomes" id="UP001189429"/>
    </source>
</evidence>
<proteinExistence type="predicted"/>
<feature type="region of interest" description="Disordered" evidence="1">
    <location>
        <begin position="43"/>
        <end position="77"/>
    </location>
</feature>
<reference evidence="2" key="1">
    <citation type="submission" date="2023-10" db="EMBL/GenBank/DDBJ databases">
        <authorList>
            <person name="Chen Y."/>
            <person name="Shah S."/>
            <person name="Dougan E. K."/>
            <person name="Thang M."/>
            <person name="Chan C."/>
        </authorList>
    </citation>
    <scope>NUCLEOTIDE SEQUENCE [LARGE SCALE GENOMIC DNA]</scope>
</reference>
<comment type="caution">
    <text evidence="2">The sequence shown here is derived from an EMBL/GenBank/DDBJ whole genome shotgun (WGS) entry which is preliminary data.</text>
</comment>
<gene>
    <name evidence="2" type="ORF">PCOR1329_LOCUS62568</name>
</gene>
<dbReference type="EMBL" id="CAUYUJ010017910">
    <property type="protein sequence ID" value="CAK0878991.1"/>
    <property type="molecule type" value="Genomic_DNA"/>
</dbReference>
<keyword evidence="3" id="KW-1185">Reference proteome</keyword>
<evidence type="ECO:0000256" key="1">
    <source>
        <dbReference type="SAM" id="MobiDB-lite"/>
    </source>
</evidence>
<sequence>MNSMNEINKQKRLRDAAQMASEAEKIRVVKKAEADRDAAMLQGEGIARPARGQGGLRRAVTGSEGSPADALSADRMI</sequence>
<dbReference type="Proteomes" id="UP001189429">
    <property type="component" value="Unassembled WGS sequence"/>
</dbReference>
<organism evidence="2 3">
    <name type="scientific">Prorocentrum cordatum</name>
    <dbReference type="NCBI Taxonomy" id="2364126"/>
    <lineage>
        <taxon>Eukaryota</taxon>
        <taxon>Sar</taxon>
        <taxon>Alveolata</taxon>
        <taxon>Dinophyceae</taxon>
        <taxon>Prorocentrales</taxon>
        <taxon>Prorocentraceae</taxon>
        <taxon>Prorocentrum</taxon>
    </lineage>
</organism>
<accession>A0ABN9VZ89</accession>
<evidence type="ECO:0000313" key="2">
    <source>
        <dbReference type="EMBL" id="CAK0878991.1"/>
    </source>
</evidence>